<dbReference type="Pfam" id="PF00072">
    <property type="entry name" value="Response_reg"/>
    <property type="match status" value="1"/>
</dbReference>
<feature type="domain" description="Histidine kinase" evidence="14">
    <location>
        <begin position="852"/>
        <end position="1067"/>
    </location>
</feature>
<dbReference type="Gene3D" id="3.40.50.2300">
    <property type="match status" value="1"/>
</dbReference>
<keyword evidence="17" id="KW-1185">Reference proteome</keyword>
<dbReference type="Gene3D" id="1.10.287.130">
    <property type="match status" value="1"/>
</dbReference>
<evidence type="ECO:0000256" key="6">
    <source>
        <dbReference type="ARBA" id="ARBA00022777"/>
    </source>
</evidence>
<reference evidence="16 17" key="1">
    <citation type="submission" date="2018-06" db="EMBL/GenBank/DDBJ databases">
        <title>Spirosoma sp. HMF3257 Genome sequencing and assembly.</title>
        <authorList>
            <person name="Kang H."/>
            <person name="Cha I."/>
            <person name="Kim H."/>
            <person name="Kang J."/>
            <person name="Joh K."/>
        </authorList>
    </citation>
    <scope>NUCLEOTIDE SEQUENCE [LARGE SCALE GENOMIC DNA]</scope>
    <source>
        <strain evidence="16 17">HMF3257</strain>
    </source>
</reference>
<evidence type="ECO:0000256" key="12">
    <source>
        <dbReference type="PROSITE-ProRule" id="PRU00169"/>
    </source>
</evidence>
<dbReference type="InterPro" id="IPR003661">
    <property type="entry name" value="HisK_dim/P_dom"/>
</dbReference>
<dbReference type="Gene3D" id="3.30.565.10">
    <property type="entry name" value="Histidine kinase-like ATPase, C-terminal domain"/>
    <property type="match status" value="1"/>
</dbReference>
<sequence length="1369" mass="155449">MRFVFFCQILLWVITSNRLIAQPKGWQELTISNGLSQGMIFDLKQDQKGFIWIATKDGLNRYDGYNFKVFTNDPYNPYSISDNACSALLLDRHKRLWIGTLNKGLNLYDDRTQRFYHIAIWDQTLETGANYEIRGLAEDPAGNIWVGTNVGKPFKIILPPSLHHHFPERPDFADQVQIVSLPIAREQTNHPNLSFSFKSTGEAHTAVDNGVYTFNWKKPVSLTRLALFTGETPAIFDLYEATHQGYLFICTANKIDCWRKGKRNVISLPAKGVAGVQIKPIDKNLLAIITVNHLWLLSPDELYRKDSLTVQDAFMALPPNLYAVTQVLKDKTDNIWIGTSGYGIRKFNPRVNQFHSYLPRTSLSYLYVDRQGRTYARYQFAYGLVDLKSNQLMPFLDPKLTEADRRQRYFMQDRQGFFWVSNTNFQTHEEHLFKFSSTWQLLKKYPLPAEADFGLWGNHTLEDPSGLLWIGATNGKLLRFDPQSETFQTFQYLSKSSPETETYALLREPDGSFWIGTQQGLVKAEHLSERPTYTHYRNSITNRQSLSNDFVLSLVNDPYEPGRYLWIGTKGGGLERLDKRTGQFSHFTEKDGLPNKVVYGLIPDESRNLWLSTNRGLSQFNPRTGHFRNYTQADGLQDDEFNTGSFVKSPSGELLFGGVNGLNTFQPLKLLRENQKIPTVAILGLRINNKPVEVGNSDNVLEQSIDYTDQLKLRHDQNLLTFEFGVLDYTNSANNRYRYRLIGIDDDWVEAGTNRFANYAQLPPGNYRLQMLGSVDGEHWSKPLELPIQIHPPFYRSWWAYLVYLILVALMIWQLNRFQAQRLLLQQQVAFEQKEAGRLAELDVVKTRFFTNISHEFRTPLTLLLGPINDLLLRHPTDMLYQVMYRNANRLQSLIGQLLDLAKLDAGQLQLDRKPGNLVDDLRIWIASFESLAQSRGVALSLTQNRPNQWMLYDTDKLEKIVTNLISNALKFTPAGGRVEVNVVYHHAKSGITISVQDTGVGIAPEQVSHIFDRFYQVDDSQQRGYEGTGIGLALVKELVTAMKGNIRVESQPDQGATFIVDLPLGVAEASAPINPALVTADGSGAVRAEAIAGQTQVVSDQEASSGKAVLIVEDNDDLRLYIRHILEATYTVTEAVDGQDGLQKAVDTLPDLVICDLMMPRLDGFGFCQQLKSQEATSHIPVVMLTAKADRESRIEGLTIGADDYLTKPFDRQELLLRVRNQLLQQERLFEWFTVNQSHKEPTLVVPPALSAEQRFLDRLTEVVLQHIDDPAFNVEALADAVNLSRVQVYRKLKALTNITATNFIRDIRLAQAATLLTTQTDSVTQVAYAVGFDSLSYFAKVFQEKYGVLPSQYGKQSLPERQDQRPG</sequence>
<gene>
    <name evidence="16" type="ORF">HMF3257_30850</name>
</gene>
<dbReference type="RefSeq" id="WP_111350708.1">
    <property type="nucleotide sequence ID" value="NZ_QLII01000001.1"/>
</dbReference>
<feature type="domain" description="Response regulatory" evidence="15">
    <location>
        <begin position="1109"/>
        <end position="1224"/>
    </location>
</feature>
<keyword evidence="7" id="KW-0067">ATP-binding</keyword>
<keyword evidence="8" id="KW-0902">Two-component regulatory system</keyword>
<dbReference type="InterPro" id="IPR036890">
    <property type="entry name" value="HATPase_C_sf"/>
</dbReference>
<dbReference type="PROSITE" id="PS01124">
    <property type="entry name" value="HTH_ARAC_FAMILY_2"/>
    <property type="match status" value="1"/>
</dbReference>
<dbReference type="SMART" id="SM00388">
    <property type="entry name" value="HisKA"/>
    <property type="match status" value="1"/>
</dbReference>
<evidence type="ECO:0000259" key="14">
    <source>
        <dbReference type="PROSITE" id="PS50109"/>
    </source>
</evidence>
<dbReference type="PROSITE" id="PS50109">
    <property type="entry name" value="HIS_KIN"/>
    <property type="match status" value="1"/>
</dbReference>
<dbReference type="Pfam" id="PF07495">
    <property type="entry name" value="Y_Y_Y"/>
    <property type="match status" value="1"/>
</dbReference>
<dbReference type="Pfam" id="PF12833">
    <property type="entry name" value="HTH_18"/>
    <property type="match status" value="1"/>
</dbReference>
<keyword evidence="10" id="KW-0238">DNA-binding</keyword>
<dbReference type="Pfam" id="PF02518">
    <property type="entry name" value="HATPase_c"/>
    <property type="match status" value="1"/>
</dbReference>
<dbReference type="InterPro" id="IPR005467">
    <property type="entry name" value="His_kinase_dom"/>
</dbReference>
<dbReference type="EC" id="2.7.13.3" evidence="2"/>
<dbReference type="PANTHER" id="PTHR43547:SF2">
    <property type="entry name" value="HYBRID SIGNAL TRANSDUCTION HISTIDINE KINASE C"/>
    <property type="match status" value="1"/>
</dbReference>
<evidence type="ECO:0000256" key="11">
    <source>
        <dbReference type="ARBA" id="ARBA00023163"/>
    </source>
</evidence>
<dbReference type="SUPFAM" id="SSF47384">
    <property type="entry name" value="Homodimeric domain of signal transducing histidine kinase"/>
    <property type="match status" value="1"/>
</dbReference>
<dbReference type="InterPro" id="IPR011123">
    <property type="entry name" value="Y_Y_Y"/>
</dbReference>
<dbReference type="PROSITE" id="PS00041">
    <property type="entry name" value="HTH_ARAC_FAMILY_1"/>
    <property type="match status" value="1"/>
</dbReference>
<dbReference type="Pfam" id="PF07494">
    <property type="entry name" value="Reg_prop"/>
    <property type="match status" value="1"/>
</dbReference>
<evidence type="ECO:0000259" key="15">
    <source>
        <dbReference type="PROSITE" id="PS50110"/>
    </source>
</evidence>
<dbReference type="Gene3D" id="2.130.10.10">
    <property type="entry name" value="YVTN repeat-like/Quinoprotein amine dehydrogenase"/>
    <property type="match status" value="3"/>
</dbReference>
<evidence type="ECO:0000256" key="2">
    <source>
        <dbReference type="ARBA" id="ARBA00012438"/>
    </source>
</evidence>
<dbReference type="InterPro" id="IPR011006">
    <property type="entry name" value="CheY-like_superfamily"/>
</dbReference>
<keyword evidence="6 16" id="KW-0418">Kinase</keyword>
<dbReference type="InterPro" id="IPR003594">
    <property type="entry name" value="HATPase_dom"/>
</dbReference>
<dbReference type="Pfam" id="PF00512">
    <property type="entry name" value="HisKA"/>
    <property type="match status" value="1"/>
</dbReference>
<keyword evidence="3 12" id="KW-0597">Phosphoprotein</keyword>
<dbReference type="GO" id="GO:0000155">
    <property type="term" value="F:phosphorelay sensor kinase activity"/>
    <property type="evidence" value="ECO:0007669"/>
    <property type="project" value="InterPro"/>
</dbReference>
<evidence type="ECO:0000256" key="3">
    <source>
        <dbReference type="ARBA" id="ARBA00022553"/>
    </source>
</evidence>
<dbReference type="Proteomes" id="UP000249016">
    <property type="component" value="Unassembled WGS sequence"/>
</dbReference>
<dbReference type="GO" id="GO:0043565">
    <property type="term" value="F:sequence-specific DNA binding"/>
    <property type="evidence" value="ECO:0007669"/>
    <property type="project" value="InterPro"/>
</dbReference>
<evidence type="ECO:0000256" key="7">
    <source>
        <dbReference type="ARBA" id="ARBA00022840"/>
    </source>
</evidence>
<evidence type="ECO:0000313" key="17">
    <source>
        <dbReference type="Proteomes" id="UP000249016"/>
    </source>
</evidence>
<protein>
    <recommendedName>
        <fullName evidence="2">histidine kinase</fullName>
        <ecNumber evidence="2">2.7.13.3</ecNumber>
    </recommendedName>
</protein>
<accession>A0A327NTL3</accession>
<dbReference type="SUPFAM" id="SSF50998">
    <property type="entry name" value="Quinoprotein alcohol dehydrogenase-like"/>
    <property type="match status" value="1"/>
</dbReference>
<dbReference type="SUPFAM" id="SSF55874">
    <property type="entry name" value="ATPase domain of HSP90 chaperone/DNA topoisomerase II/histidine kinase"/>
    <property type="match status" value="1"/>
</dbReference>
<dbReference type="SUPFAM" id="SSF52172">
    <property type="entry name" value="CheY-like"/>
    <property type="match status" value="1"/>
</dbReference>
<dbReference type="OrthoDB" id="9797097at2"/>
<dbReference type="InterPro" id="IPR018060">
    <property type="entry name" value="HTH_AraC"/>
</dbReference>
<dbReference type="InterPro" id="IPR015943">
    <property type="entry name" value="WD40/YVTN_repeat-like_dom_sf"/>
</dbReference>
<dbReference type="InterPro" id="IPR001789">
    <property type="entry name" value="Sig_transdc_resp-reg_receiver"/>
</dbReference>
<dbReference type="InterPro" id="IPR036097">
    <property type="entry name" value="HisK_dim/P_sf"/>
</dbReference>
<evidence type="ECO:0000256" key="9">
    <source>
        <dbReference type="ARBA" id="ARBA00023015"/>
    </source>
</evidence>
<comment type="caution">
    <text evidence="16">The sequence shown here is derived from an EMBL/GenBank/DDBJ whole genome shotgun (WGS) entry which is preliminary data.</text>
</comment>
<dbReference type="CDD" id="cd17574">
    <property type="entry name" value="REC_OmpR"/>
    <property type="match status" value="1"/>
</dbReference>
<dbReference type="EMBL" id="QLII01000001">
    <property type="protein sequence ID" value="RAI78677.1"/>
    <property type="molecule type" value="Genomic_DNA"/>
</dbReference>
<dbReference type="InterPro" id="IPR011047">
    <property type="entry name" value="Quinoprotein_ADH-like_sf"/>
</dbReference>
<dbReference type="GO" id="GO:0003700">
    <property type="term" value="F:DNA-binding transcription factor activity"/>
    <property type="evidence" value="ECO:0007669"/>
    <property type="project" value="InterPro"/>
</dbReference>
<dbReference type="PANTHER" id="PTHR43547">
    <property type="entry name" value="TWO-COMPONENT HISTIDINE KINASE"/>
    <property type="match status" value="1"/>
</dbReference>
<dbReference type="CDD" id="cd16922">
    <property type="entry name" value="HATPase_EvgS-ArcB-TorS-like"/>
    <property type="match status" value="1"/>
</dbReference>
<dbReference type="InterPro" id="IPR013783">
    <property type="entry name" value="Ig-like_fold"/>
</dbReference>
<evidence type="ECO:0000256" key="1">
    <source>
        <dbReference type="ARBA" id="ARBA00000085"/>
    </source>
</evidence>
<dbReference type="SMART" id="SM00387">
    <property type="entry name" value="HATPase_c"/>
    <property type="match status" value="1"/>
</dbReference>
<name>A0A327NTL3_9BACT</name>
<dbReference type="GO" id="GO:0005524">
    <property type="term" value="F:ATP binding"/>
    <property type="evidence" value="ECO:0007669"/>
    <property type="project" value="UniProtKB-KW"/>
</dbReference>
<proteinExistence type="predicted"/>
<dbReference type="PROSITE" id="PS50110">
    <property type="entry name" value="RESPONSE_REGULATORY"/>
    <property type="match status" value="1"/>
</dbReference>
<dbReference type="InterPro" id="IPR004358">
    <property type="entry name" value="Sig_transdc_His_kin-like_C"/>
</dbReference>
<dbReference type="InterPro" id="IPR009057">
    <property type="entry name" value="Homeodomain-like_sf"/>
</dbReference>
<dbReference type="FunFam" id="2.60.40.10:FF:000791">
    <property type="entry name" value="Two-component system sensor histidine kinase/response regulator"/>
    <property type="match status" value="1"/>
</dbReference>
<dbReference type="FunFam" id="3.30.565.10:FF:000037">
    <property type="entry name" value="Hybrid sensor histidine kinase/response regulator"/>
    <property type="match status" value="1"/>
</dbReference>
<feature type="modified residue" description="4-aspartylphosphate" evidence="12">
    <location>
        <position position="1157"/>
    </location>
</feature>
<keyword evidence="11" id="KW-0804">Transcription</keyword>
<comment type="catalytic activity">
    <reaction evidence="1">
        <text>ATP + protein L-histidine = ADP + protein N-phospho-L-histidine.</text>
        <dbReference type="EC" id="2.7.13.3"/>
    </reaction>
</comment>
<keyword evidence="9" id="KW-0805">Transcription regulation</keyword>
<evidence type="ECO:0000259" key="13">
    <source>
        <dbReference type="PROSITE" id="PS01124"/>
    </source>
</evidence>
<dbReference type="PRINTS" id="PR00344">
    <property type="entry name" value="BCTRLSENSOR"/>
</dbReference>
<dbReference type="InterPro" id="IPR011110">
    <property type="entry name" value="Reg_prop"/>
</dbReference>
<keyword evidence="5" id="KW-0547">Nucleotide-binding</keyword>
<evidence type="ECO:0000256" key="10">
    <source>
        <dbReference type="ARBA" id="ARBA00023125"/>
    </source>
</evidence>
<organism evidence="16 17">
    <name type="scientific">Spirosoma telluris</name>
    <dbReference type="NCBI Taxonomy" id="2183553"/>
    <lineage>
        <taxon>Bacteria</taxon>
        <taxon>Pseudomonadati</taxon>
        <taxon>Bacteroidota</taxon>
        <taxon>Cytophagia</taxon>
        <taxon>Cytophagales</taxon>
        <taxon>Cytophagaceae</taxon>
        <taxon>Spirosoma</taxon>
    </lineage>
</organism>
<evidence type="ECO:0000256" key="8">
    <source>
        <dbReference type="ARBA" id="ARBA00023012"/>
    </source>
</evidence>
<dbReference type="SMART" id="SM00448">
    <property type="entry name" value="REC"/>
    <property type="match status" value="1"/>
</dbReference>
<feature type="domain" description="HTH araC/xylS-type" evidence="13">
    <location>
        <begin position="1259"/>
        <end position="1358"/>
    </location>
</feature>
<evidence type="ECO:0000256" key="5">
    <source>
        <dbReference type="ARBA" id="ARBA00022741"/>
    </source>
</evidence>
<dbReference type="InterPro" id="IPR018062">
    <property type="entry name" value="HTH_AraC-typ_CS"/>
</dbReference>
<dbReference type="CDD" id="cd00082">
    <property type="entry name" value="HisKA"/>
    <property type="match status" value="1"/>
</dbReference>
<evidence type="ECO:0000256" key="4">
    <source>
        <dbReference type="ARBA" id="ARBA00022679"/>
    </source>
</evidence>
<dbReference type="SMART" id="SM00342">
    <property type="entry name" value="HTH_ARAC"/>
    <property type="match status" value="1"/>
</dbReference>
<dbReference type="Gene3D" id="1.10.10.60">
    <property type="entry name" value="Homeodomain-like"/>
    <property type="match status" value="1"/>
</dbReference>
<dbReference type="SUPFAM" id="SSF46689">
    <property type="entry name" value="Homeodomain-like"/>
    <property type="match status" value="1"/>
</dbReference>
<dbReference type="Gene3D" id="2.60.40.10">
    <property type="entry name" value="Immunoglobulins"/>
    <property type="match status" value="1"/>
</dbReference>
<keyword evidence="4" id="KW-0808">Transferase</keyword>
<evidence type="ECO:0000313" key="16">
    <source>
        <dbReference type="EMBL" id="RAI78677.1"/>
    </source>
</evidence>